<reference evidence="1" key="1">
    <citation type="journal article" date="2023" name="G3 (Bethesda)">
        <title>Whole genome assembly and annotation of the endangered Caribbean coral Acropora cervicornis.</title>
        <authorList>
            <person name="Selwyn J.D."/>
            <person name="Vollmer S.V."/>
        </authorList>
    </citation>
    <scope>NUCLEOTIDE SEQUENCE</scope>
    <source>
        <strain evidence="1">K2</strain>
    </source>
</reference>
<evidence type="ECO:0000313" key="1">
    <source>
        <dbReference type="EMBL" id="KAK2570899.1"/>
    </source>
</evidence>
<accession>A0AAD9R0J5</accession>
<comment type="caution">
    <text evidence="1">The sequence shown here is derived from an EMBL/GenBank/DDBJ whole genome shotgun (WGS) entry which is preliminary data.</text>
</comment>
<gene>
    <name evidence="1" type="ORF">P5673_004613</name>
</gene>
<protein>
    <submittedName>
        <fullName evidence="1">Uncharacterized protein</fullName>
    </submittedName>
</protein>
<name>A0AAD9R0J5_ACRCE</name>
<organism evidence="1 2">
    <name type="scientific">Acropora cervicornis</name>
    <name type="common">Staghorn coral</name>
    <dbReference type="NCBI Taxonomy" id="6130"/>
    <lineage>
        <taxon>Eukaryota</taxon>
        <taxon>Metazoa</taxon>
        <taxon>Cnidaria</taxon>
        <taxon>Anthozoa</taxon>
        <taxon>Hexacorallia</taxon>
        <taxon>Scleractinia</taxon>
        <taxon>Astrocoeniina</taxon>
        <taxon>Acroporidae</taxon>
        <taxon>Acropora</taxon>
    </lineage>
</organism>
<dbReference type="AlphaFoldDB" id="A0AAD9R0J5"/>
<dbReference type="Proteomes" id="UP001249851">
    <property type="component" value="Unassembled WGS sequence"/>
</dbReference>
<reference evidence="1" key="2">
    <citation type="journal article" date="2023" name="Science">
        <title>Genomic signatures of disease resistance in endangered staghorn corals.</title>
        <authorList>
            <person name="Vollmer S.V."/>
            <person name="Selwyn J.D."/>
            <person name="Despard B.A."/>
            <person name="Roesel C.L."/>
        </authorList>
    </citation>
    <scope>NUCLEOTIDE SEQUENCE</scope>
    <source>
        <strain evidence="1">K2</strain>
    </source>
</reference>
<keyword evidence="2" id="KW-1185">Reference proteome</keyword>
<proteinExistence type="predicted"/>
<sequence>MAGSSATPQMNNRDITTSSKISHRFVLLGTRKGVVLLEDENVLLLISSDLMSASELPDIVIGDVLLGGEAIGGMKYDPLFEEPLYAAWKLKS</sequence>
<evidence type="ECO:0000313" key="2">
    <source>
        <dbReference type="Proteomes" id="UP001249851"/>
    </source>
</evidence>
<dbReference type="EMBL" id="JARQWQ010000007">
    <property type="protein sequence ID" value="KAK2570899.1"/>
    <property type="molecule type" value="Genomic_DNA"/>
</dbReference>